<evidence type="ECO:0000313" key="2">
    <source>
        <dbReference type="EMBL" id="MFC3908340.1"/>
    </source>
</evidence>
<organism evidence="2 3">
    <name type="scientific">Legionella dresdenensis</name>
    <dbReference type="NCBI Taxonomy" id="450200"/>
    <lineage>
        <taxon>Bacteria</taxon>
        <taxon>Pseudomonadati</taxon>
        <taxon>Pseudomonadota</taxon>
        <taxon>Gammaproteobacteria</taxon>
        <taxon>Legionellales</taxon>
        <taxon>Legionellaceae</taxon>
        <taxon>Legionella</taxon>
    </lineage>
</organism>
<feature type="compositionally biased region" description="Polar residues" evidence="1">
    <location>
        <begin position="177"/>
        <end position="187"/>
    </location>
</feature>
<comment type="caution">
    <text evidence="2">The sequence shown here is derived from an EMBL/GenBank/DDBJ whole genome shotgun (WGS) entry which is preliminary data.</text>
</comment>
<feature type="region of interest" description="Disordered" evidence="1">
    <location>
        <begin position="167"/>
        <end position="187"/>
    </location>
</feature>
<name>A0ABV8CDM9_9GAMM</name>
<evidence type="ECO:0000313" key="3">
    <source>
        <dbReference type="Proteomes" id="UP001595758"/>
    </source>
</evidence>
<reference evidence="3" key="1">
    <citation type="journal article" date="2019" name="Int. J. Syst. Evol. Microbiol.">
        <title>The Global Catalogue of Microorganisms (GCM) 10K type strain sequencing project: providing services to taxonomists for standard genome sequencing and annotation.</title>
        <authorList>
            <consortium name="The Broad Institute Genomics Platform"/>
            <consortium name="The Broad Institute Genome Sequencing Center for Infectious Disease"/>
            <person name="Wu L."/>
            <person name="Ma J."/>
        </authorList>
    </citation>
    <scope>NUCLEOTIDE SEQUENCE [LARGE SCALE GENOMIC DNA]</scope>
    <source>
        <strain evidence="3">CCUG 59858</strain>
    </source>
</reference>
<proteinExistence type="predicted"/>
<protein>
    <submittedName>
        <fullName evidence="2">Uncharacterized protein</fullName>
    </submittedName>
</protein>
<evidence type="ECO:0000256" key="1">
    <source>
        <dbReference type="SAM" id="MobiDB-lite"/>
    </source>
</evidence>
<accession>A0ABV8CDM9</accession>
<dbReference type="Proteomes" id="UP001595758">
    <property type="component" value="Unassembled WGS sequence"/>
</dbReference>
<dbReference type="RefSeq" id="WP_382341523.1">
    <property type="nucleotide sequence ID" value="NZ_JBHSAB010000004.1"/>
</dbReference>
<dbReference type="EMBL" id="JBHSAB010000004">
    <property type="protein sequence ID" value="MFC3908340.1"/>
    <property type="molecule type" value="Genomic_DNA"/>
</dbReference>
<keyword evidence="3" id="KW-1185">Reference proteome</keyword>
<gene>
    <name evidence="2" type="ORF">ACFORL_04530</name>
</gene>
<sequence>MFDSKFRDTLLQTVKKNEKAASKTFLDDFLNIFSDKQLICNTYRDDGEVTVKEEIPMDEFNNKFKSSALTICGRLQGDYFSRYAFARLIVVLALVHIQEYGEWPTKFYQDICTAFGEQLNLKNKLAQYQRKSNNEADIDCAIDMLQEWEESLLIYMGKRAYTPTFYPPASGSEDSDLQAQYRNKLSP</sequence>